<reference evidence="2 3" key="1">
    <citation type="submission" date="2017-03" db="EMBL/GenBank/DDBJ databases">
        <title>Genome sequence of Sphingomonas dokdonensis DSM 21029.</title>
        <authorList>
            <person name="Poehlein A."/>
            <person name="Wuebbeler J.H."/>
            <person name="Steinbuechel A."/>
            <person name="Daniel R."/>
        </authorList>
    </citation>
    <scope>NUCLEOTIDE SEQUENCE [LARGE SCALE GENOMIC DNA]</scope>
    <source>
        <strain evidence="2 3">DSM 21029</strain>
    </source>
</reference>
<dbReference type="InterPro" id="IPR009061">
    <property type="entry name" value="DNA-bd_dom_put_sf"/>
</dbReference>
<dbReference type="RefSeq" id="WP_088367572.1">
    <property type="nucleotide sequence ID" value="NZ_NBBI01000004.1"/>
</dbReference>
<dbReference type="AlphaFoldDB" id="A0A245ZHM7"/>
<organism evidence="2 3">
    <name type="scientific">Sphingomonas dokdonensis</name>
    <dbReference type="NCBI Taxonomy" id="344880"/>
    <lineage>
        <taxon>Bacteria</taxon>
        <taxon>Pseudomonadati</taxon>
        <taxon>Pseudomonadota</taxon>
        <taxon>Alphaproteobacteria</taxon>
        <taxon>Sphingomonadales</taxon>
        <taxon>Sphingomonadaceae</taxon>
        <taxon>Sphingomonas</taxon>
    </lineage>
</organism>
<feature type="domain" description="Helix-turn-helix" evidence="1">
    <location>
        <begin position="7"/>
        <end position="57"/>
    </location>
</feature>
<name>A0A245ZHM7_9SPHN</name>
<dbReference type="OrthoDB" id="9806994at2"/>
<proteinExistence type="predicted"/>
<accession>A0A245ZHM7</accession>
<dbReference type="InterPro" id="IPR041657">
    <property type="entry name" value="HTH_17"/>
</dbReference>
<gene>
    <name evidence="2" type="ORF">SPDO_22260</name>
</gene>
<comment type="caution">
    <text evidence="2">The sequence shown here is derived from an EMBL/GenBank/DDBJ whole genome shotgun (WGS) entry which is preliminary data.</text>
</comment>
<dbReference type="InterPro" id="IPR036388">
    <property type="entry name" value="WH-like_DNA-bd_sf"/>
</dbReference>
<dbReference type="EMBL" id="NBBI01000004">
    <property type="protein sequence ID" value="OWK29245.1"/>
    <property type="molecule type" value="Genomic_DNA"/>
</dbReference>
<sequence>MSKTISNTQAAALLGITPNTLKFWRHKGRGPAFIKFGSSPQAGVAYDEADVIAWRDAHKYGSTSAYSPAAQANAGSAVRRPAAVSR</sequence>
<protein>
    <recommendedName>
        <fullName evidence="1">Helix-turn-helix domain-containing protein</fullName>
    </recommendedName>
</protein>
<evidence type="ECO:0000313" key="3">
    <source>
        <dbReference type="Proteomes" id="UP000197290"/>
    </source>
</evidence>
<evidence type="ECO:0000259" key="1">
    <source>
        <dbReference type="Pfam" id="PF12728"/>
    </source>
</evidence>
<dbReference type="SUPFAM" id="SSF46955">
    <property type="entry name" value="Putative DNA-binding domain"/>
    <property type="match status" value="1"/>
</dbReference>
<dbReference type="Gene3D" id="1.10.10.10">
    <property type="entry name" value="Winged helix-like DNA-binding domain superfamily/Winged helix DNA-binding domain"/>
    <property type="match status" value="1"/>
</dbReference>
<evidence type="ECO:0000313" key="2">
    <source>
        <dbReference type="EMBL" id="OWK29245.1"/>
    </source>
</evidence>
<dbReference type="Pfam" id="PF12728">
    <property type="entry name" value="HTH_17"/>
    <property type="match status" value="1"/>
</dbReference>
<dbReference type="Proteomes" id="UP000197290">
    <property type="component" value="Unassembled WGS sequence"/>
</dbReference>
<keyword evidence="3" id="KW-1185">Reference proteome</keyword>